<name>A0A1W2B5B1_9FLAO</name>
<evidence type="ECO:0000259" key="3">
    <source>
        <dbReference type="Pfam" id="PF18962"/>
    </source>
</evidence>
<dbReference type="NCBIfam" id="TIGR04183">
    <property type="entry name" value="Por_Secre_tail"/>
    <property type="match status" value="1"/>
</dbReference>
<dbReference type="EMBL" id="FWXS01000005">
    <property type="protein sequence ID" value="SMC67960.1"/>
    <property type="molecule type" value="Genomic_DNA"/>
</dbReference>
<dbReference type="Pfam" id="PF18962">
    <property type="entry name" value="Por_Secre_tail"/>
    <property type="match status" value="1"/>
</dbReference>
<dbReference type="RefSeq" id="WP_084017465.1">
    <property type="nucleotide sequence ID" value="NZ_FWXS01000005.1"/>
</dbReference>
<dbReference type="AlphaFoldDB" id="A0A1W2B5B1"/>
<protein>
    <submittedName>
        <fullName evidence="4">Por secretion system C-terminal sorting domain-containing protein</fullName>
    </submittedName>
</protein>
<keyword evidence="1 2" id="KW-0732">Signal</keyword>
<evidence type="ECO:0000313" key="4">
    <source>
        <dbReference type="EMBL" id="SMC67960.1"/>
    </source>
</evidence>
<dbReference type="Proteomes" id="UP000192393">
    <property type="component" value="Unassembled WGS sequence"/>
</dbReference>
<evidence type="ECO:0000256" key="1">
    <source>
        <dbReference type="ARBA" id="ARBA00022729"/>
    </source>
</evidence>
<gene>
    <name evidence="4" type="ORF">SAMN06296427_105267</name>
</gene>
<feature type="signal peptide" evidence="2">
    <location>
        <begin position="1"/>
        <end position="24"/>
    </location>
</feature>
<keyword evidence="5" id="KW-1185">Reference proteome</keyword>
<evidence type="ECO:0000256" key="2">
    <source>
        <dbReference type="SAM" id="SignalP"/>
    </source>
</evidence>
<organism evidence="4 5">
    <name type="scientific">Moheibacter sediminis</name>
    <dbReference type="NCBI Taxonomy" id="1434700"/>
    <lineage>
        <taxon>Bacteria</taxon>
        <taxon>Pseudomonadati</taxon>
        <taxon>Bacteroidota</taxon>
        <taxon>Flavobacteriia</taxon>
        <taxon>Flavobacteriales</taxon>
        <taxon>Weeksellaceae</taxon>
        <taxon>Moheibacter</taxon>
    </lineage>
</organism>
<accession>A0A1W2B5B1</accession>
<reference evidence="4 5" key="1">
    <citation type="submission" date="2017-04" db="EMBL/GenBank/DDBJ databases">
        <authorList>
            <person name="Afonso C.L."/>
            <person name="Miller P.J."/>
            <person name="Scott M.A."/>
            <person name="Spackman E."/>
            <person name="Goraichik I."/>
            <person name="Dimitrov K.M."/>
            <person name="Suarez D.L."/>
            <person name="Swayne D.E."/>
        </authorList>
    </citation>
    <scope>NUCLEOTIDE SEQUENCE [LARGE SCALE GENOMIC DNA]</scope>
    <source>
        <strain evidence="4 5">CGMCC 1.12708</strain>
    </source>
</reference>
<feature type="chain" id="PRO_5012506643" evidence="2">
    <location>
        <begin position="25"/>
        <end position="531"/>
    </location>
</feature>
<proteinExistence type="predicted"/>
<dbReference type="InterPro" id="IPR026444">
    <property type="entry name" value="Secre_tail"/>
</dbReference>
<feature type="domain" description="Secretion system C-terminal sorting" evidence="3">
    <location>
        <begin position="461"/>
        <end position="530"/>
    </location>
</feature>
<dbReference type="OrthoDB" id="1454772at2"/>
<sequence length="531" mass="59810">MKTTLRFLFIFTLTFLTLFNRSNAQVLQWSNVFDVHSAGGLAGLTPNSLSDNIGKISTVVIENDTLKLYQTSASGTVTNSYITNKKTEDNYTPLVRVAGDQQALVFKDNQLPASFWLLQTDADLNVIREDILEFPSGMPFIDVQDLIEYNGELYLSFFSQPLHYLCKINDDNTLSVIYSGNYEIAFGVDHIILDNGNIVFSYKIGNGHIIRCVSVDSGVLVWEQTIKTDHGFLLDYKIVRNENILYTVGRERAWVNGEGNDKVIISFIDVFSGAILFQEPLDLPPCNNCGAELNDFLYNTANNRLYLSYESEVPQAAMFLIELDDQSAQIISAKNFPFEREIEPFQLDKRSVTHVKPDGSLVFMYRSYKNATEQMNLYITRLNSELESLGTFEFHVEELESTEHPTDVLSYDASRILITGVIPNKDPSISIERVGYFMAMIDLGELLSTEDPAGTSQGVVIYPNPANNKVNFVVPDGVYELTIFDSLGKITHKEKVTQKTFDIDVSSYQSGIYFVNFSGQQGGFNKKLIIR</sequence>
<evidence type="ECO:0000313" key="5">
    <source>
        <dbReference type="Proteomes" id="UP000192393"/>
    </source>
</evidence>